<evidence type="ECO:0000256" key="1">
    <source>
        <dbReference type="SAM" id="Coils"/>
    </source>
</evidence>
<name>A0A914I5D6_GLORO</name>
<dbReference type="AlphaFoldDB" id="A0A914I5D6"/>
<sequence length="462" mass="51844">MKKLFRKCNDIKNGQRQTQEWAKVALKGCSKQTCIAFVLDAECFNQLLQQYDDELFNARCLNAETEEQRVVLADQLAQLHASIDRDEQEKEALVSEKEVLEAEKEVLVSEKEALVSEKETLVSEKEVLEAEKEVLVSEKEALVSEKEALVSEKETLVSEKETLVSEKEALVSEKEALVSEKEALEAEKDALISQKDELEADNVELHGQLHEQRALDDRLQEKVQALADDVQCLQEQLVELNVRCAEFQEEVEVKDGEINKLHTSMEQKEIDFKQLCAVKNQQHDALDVSKSEAKLGAVVPQDVRGHAFLASKRRSNEWDDDDGEITFIGISKRSKSSETTPVTVAAAPPLNSSKLTSVTATAAPPLNSSNSTAIDQPLMPLPRCTDMLEQFWHVVKQNERAMLCGWTNASALVDQFMLCNTSCVEQPQDKQAQLRVHLLQFAVSIFGHVQSEKSLPPCPYKK</sequence>
<accession>A0A914I5D6</accession>
<dbReference type="WBParaSite" id="Gr19_v10_g6775.t1">
    <property type="protein sequence ID" value="Gr19_v10_g6775.t1"/>
    <property type="gene ID" value="Gr19_v10_g6775"/>
</dbReference>
<evidence type="ECO:0000313" key="3">
    <source>
        <dbReference type="WBParaSite" id="Gr19_v10_g11042.t1"/>
    </source>
</evidence>
<evidence type="ECO:0000313" key="4">
    <source>
        <dbReference type="WBParaSite" id="Gr19_v10_g6775.t1"/>
    </source>
</evidence>
<feature type="coiled-coil region" evidence="1">
    <location>
        <begin position="48"/>
        <end position="250"/>
    </location>
</feature>
<dbReference type="Proteomes" id="UP000887572">
    <property type="component" value="Unplaced"/>
</dbReference>
<protein>
    <submittedName>
        <fullName evidence="3 4">Uncharacterized protein</fullName>
    </submittedName>
</protein>
<dbReference type="Gene3D" id="1.20.5.1000">
    <property type="entry name" value="arf6 gtpase in complex with a specific effector, jip4"/>
    <property type="match status" value="1"/>
</dbReference>
<keyword evidence="2" id="KW-1185">Reference proteome</keyword>
<keyword evidence="1" id="KW-0175">Coiled coil</keyword>
<reference evidence="3 4" key="1">
    <citation type="submission" date="2022-11" db="UniProtKB">
        <authorList>
            <consortium name="WormBaseParasite"/>
        </authorList>
    </citation>
    <scope>IDENTIFICATION</scope>
</reference>
<proteinExistence type="predicted"/>
<organism evidence="2 4">
    <name type="scientific">Globodera rostochiensis</name>
    <name type="common">Golden nematode worm</name>
    <name type="synonym">Heterodera rostochiensis</name>
    <dbReference type="NCBI Taxonomy" id="31243"/>
    <lineage>
        <taxon>Eukaryota</taxon>
        <taxon>Metazoa</taxon>
        <taxon>Ecdysozoa</taxon>
        <taxon>Nematoda</taxon>
        <taxon>Chromadorea</taxon>
        <taxon>Rhabditida</taxon>
        <taxon>Tylenchina</taxon>
        <taxon>Tylenchomorpha</taxon>
        <taxon>Tylenchoidea</taxon>
        <taxon>Heteroderidae</taxon>
        <taxon>Heteroderinae</taxon>
        <taxon>Globodera</taxon>
    </lineage>
</organism>
<evidence type="ECO:0000313" key="2">
    <source>
        <dbReference type="Proteomes" id="UP000887572"/>
    </source>
</evidence>
<dbReference type="WBParaSite" id="Gr19_v10_g11042.t1">
    <property type="protein sequence ID" value="Gr19_v10_g11042.t1"/>
    <property type="gene ID" value="Gr19_v10_g11042"/>
</dbReference>